<sequence length="656" mass="70758">MSSLRNPNDANALVPDQAGGVEKAWGGAAASVMDGLDGVLLVPPDRSQILGRASWKSRYVVVGKRNPNVRERQGSSTYVQGVTTGRIPTSMPKPLPKVPVTDEYQIFVFKSKDDFEPIQQWPTSCVTDCQIQLVTNRKQSPAQPTLVITISDKERRRRSSRAAGFIANNKDTGTMTLWFRTQSEDHRPSLQDWSRFIQAKKDASGSESPASPIFTSPFQTRSRDNSDHAFRPGSDNRGLAHKSSTATYSTGTRDGPPTFSSESPSLRSKRSDISSPSSNNYGPQKIPYAIPEQHYTTVLPTDIGPSTPLGDYRGELIEGWTSAQGRTSTMSSPTRTRDSMSSQVHHPSLCDASLPPAPGETILDRAFQLGHIPGAEAYIPGQEKLSSIARFDALMREAEQRRKQKETAAKAEQPAMRSTFEEDDSSDDAGPRESSDSDSEYEAPSQDLDQFHQAPLMSPGAQRALAYIAGRHDTARNSTSHRPSMSRAHVSFHADSVPPSVATPIPPSRPHTAHAKSRPNAGRTQSTPHLPPIATSARADIPQAASKGTPAAAPDPNQAPGGDSRLSSSSTKRLSFTEFTKRLSSTSSLLLVQTNASVGSSRGSSEIEAQPPSMGRTSLTIRGASGSKPPPRQDGQDKRCGWRSSVGVLAPEGGFL</sequence>
<feature type="compositionally biased region" description="Low complexity" evidence="1">
    <location>
        <begin position="326"/>
        <end position="342"/>
    </location>
</feature>
<accession>A0AB34FJC8</accession>
<gene>
    <name evidence="2" type="ORF">O9K51_09165</name>
</gene>
<evidence type="ECO:0000313" key="2">
    <source>
        <dbReference type="EMBL" id="KAJ6438572.1"/>
    </source>
</evidence>
<evidence type="ECO:0000256" key="1">
    <source>
        <dbReference type="SAM" id="MobiDB-lite"/>
    </source>
</evidence>
<feature type="region of interest" description="Disordered" evidence="1">
    <location>
        <begin position="595"/>
        <end position="643"/>
    </location>
</feature>
<keyword evidence="3" id="KW-1185">Reference proteome</keyword>
<feature type="region of interest" description="Disordered" evidence="1">
    <location>
        <begin position="495"/>
        <end position="573"/>
    </location>
</feature>
<comment type="caution">
    <text evidence="2">The sequence shown here is derived from an EMBL/GenBank/DDBJ whole genome shotgun (WGS) entry which is preliminary data.</text>
</comment>
<evidence type="ECO:0000313" key="3">
    <source>
        <dbReference type="Proteomes" id="UP001163105"/>
    </source>
</evidence>
<feature type="compositionally biased region" description="Low complexity" evidence="1">
    <location>
        <begin position="564"/>
        <end position="573"/>
    </location>
</feature>
<feature type="region of interest" description="Disordered" evidence="1">
    <location>
        <begin position="324"/>
        <end position="347"/>
    </location>
</feature>
<feature type="compositionally biased region" description="Basic and acidic residues" evidence="1">
    <location>
        <begin position="399"/>
        <end position="409"/>
    </location>
</feature>
<organism evidence="2 3">
    <name type="scientific">Purpureocillium lavendulum</name>
    <dbReference type="NCBI Taxonomy" id="1247861"/>
    <lineage>
        <taxon>Eukaryota</taxon>
        <taxon>Fungi</taxon>
        <taxon>Dikarya</taxon>
        <taxon>Ascomycota</taxon>
        <taxon>Pezizomycotina</taxon>
        <taxon>Sordariomycetes</taxon>
        <taxon>Hypocreomycetidae</taxon>
        <taxon>Hypocreales</taxon>
        <taxon>Ophiocordycipitaceae</taxon>
        <taxon>Purpureocillium</taxon>
    </lineage>
</organism>
<dbReference type="AlphaFoldDB" id="A0AB34FJC8"/>
<feature type="compositionally biased region" description="Basic and acidic residues" evidence="1">
    <location>
        <begin position="221"/>
        <end position="230"/>
    </location>
</feature>
<feature type="region of interest" description="Disordered" evidence="1">
    <location>
        <begin position="399"/>
        <end position="445"/>
    </location>
</feature>
<protein>
    <submittedName>
        <fullName evidence="2">Histidine kinase group protein</fullName>
    </submittedName>
</protein>
<dbReference type="GO" id="GO:0016301">
    <property type="term" value="F:kinase activity"/>
    <property type="evidence" value="ECO:0007669"/>
    <property type="project" value="UniProtKB-KW"/>
</dbReference>
<feature type="compositionally biased region" description="Polar residues" evidence="1">
    <location>
        <begin position="242"/>
        <end position="252"/>
    </location>
</feature>
<proteinExistence type="predicted"/>
<name>A0AB34FJC8_9HYPO</name>
<feature type="compositionally biased region" description="Polar residues" evidence="1">
    <location>
        <begin position="595"/>
        <end position="604"/>
    </location>
</feature>
<feature type="compositionally biased region" description="Polar residues" evidence="1">
    <location>
        <begin position="205"/>
        <end position="220"/>
    </location>
</feature>
<feature type="region of interest" description="Disordered" evidence="1">
    <location>
        <begin position="200"/>
        <end position="286"/>
    </location>
</feature>
<dbReference type="EMBL" id="JAQHRD010000008">
    <property type="protein sequence ID" value="KAJ6438572.1"/>
    <property type="molecule type" value="Genomic_DNA"/>
</dbReference>
<dbReference type="Proteomes" id="UP001163105">
    <property type="component" value="Unassembled WGS sequence"/>
</dbReference>
<reference evidence="2" key="1">
    <citation type="submission" date="2023-01" db="EMBL/GenBank/DDBJ databases">
        <title>The growth and conidiation of Purpureocillium lavendulum are regulated by nitrogen source and histone H3K14 acetylation.</title>
        <authorList>
            <person name="Tang P."/>
            <person name="Han J."/>
            <person name="Zhang C."/>
            <person name="Tang P."/>
            <person name="Qi F."/>
            <person name="Zhang K."/>
            <person name="Liang L."/>
        </authorList>
    </citation>
    <scope>NUCLEOTIDE SEQUENCE</scope>
    <source>
        <strain evidence="2">YMF1.00683</strain>
    </source>
</reference>
<keyword evidence="2" id="KW-0418">Kinase</keyword>
<keyword evidence="2" id="KW-0808">Transferase</keyword>